<keyword evidence="4" id="KW-1185">Reference proteome</keyword>
<evidence type="ECO:0000256" key="1">
    <source>
        <dbReference type="SAM" id="MobiDB-lite"/>
    </source>
</evidence>
<dbReference type="Pfam" id="PF03938">
    <property type="entry name" value="OmpH"/>
    <property type="match status" value="1"/>
</dbReference>
<dbReference type="GO" id="GO:0051082">
    <property type="term" value="F:unfolded protein binding"/>
    <property type="evidence" value="ECO:0007669"/>
    <property type="project" value="InterPro"/>
</dbReference>
<protein>
    <recommendedName>
        <fullName evidence="5">OmpH family outer membrane protein</fullName>
    </recommendedName>
</protein>
<feature type="chain" id="PRO_5035224180" description="OmpH family outer membrane protein" evidence="2">
    <location>
        <begin position="24"/>
        <end position="209"/>
    </location>
</feature>
<gene>
    <name evidence="3" type="ORF">GD597_18425</name>
</gene>
<evidence type="ECO:0008006" key="5">
    <source>
        <dbReference type="Google" id="ProtNLM"/>
    </source>
</evidence>
<dbReference type="Proteomes" id="UP000598971">
    <property type="component" value="Unassembled WGS sequence"/>
</dbReference>
<sequence length="209" mass="23262">MKKVFFSLLALIAVLFSGETAQAQQFKVGVFDLDLMVQAMPGYREVDSLLNIYNTDSLGAEYEIYQSEYKRLDSTYKVDSALVAAGKKSKALLDYTDGERRKMAMNLVYWQQIAQQKSDNKKGQLAQPLYEIVAAAYKKVLDARKYTLILKPQTYELGFAIDNIFISVAKELKLTDLPQQLIYMGDDPDAAKAPPAKAPAAGAAKPKTN</sequence>
<comment type="caution">
    <text evidence="3">The sequence shown here is derived from an EMBL/GenBank/DDBJ whole genome shotgun (WGS) entry which is preliminary data.</text>
</comment>
<dbReference type="InterPro" id="IPR005632">
    <property type="entry name" value="Chaperone_Skp"/>
</dbReference>
<proteinExistence type="predicted"/>
<dbReference type="EMBL" id="WHPF01000015">
    <property type="protein sequence ID" value="NNV57455.1"/>
    <property type="molecule type" value="Genomic_DNA"/>
</dbReference>
<feature type="compositionally biased region" description="Low complexity" evidence="1">
    <location>
        <begin position="191"/>
        <end position="209"/>
    </location>
</feature>
<evidence type="ECO:0000313" key="3">
    <source>
        <dbReference type="EMBL" id="NNV57455.1"/>
    </source>
</evidence>
<reference evidence="3" key="1">
    <citation type="submission" date="2019-10" db="EMBL/GenBank/DDBJ databases">
        <title>Draft genome sequence of Panacibacter sp. KCS-6.</title>
        <authorList>
            <person name="Yim K.J."/>
        </authorList>
    </citation>
    <scope>NUCLEOTIDE SEQUENCE</scope>
    <source>
        <strain evidence="3">KCS-6</strain>
    </source>
</reference>
<dbReference type="Gene3D" id="3.30.910.20">
    <property type="entry name" value="Skp domain"/>
    <property type="match status" value="1"/>
</dbReference>
<dbReference type="RefSeq" id="WP_171609401.1">
    <property type="nucleotide sequence ID" value="NZ_WHPF01000015.1"/>
</dbReference>
<name>A0A8J8JVJ8_9BACT</name>
<feature type="signal peptide" evidence="2">
    <location>
        <begin position="1"/>
        <end position="23"/>
    </location>
</feature>
<organism evidence="3 4">
    <name type="scientific">Limnovirga soli</name>
    <dbReference type="NCBI Taxonomy" id="2656915"/>
    <lineage>
        <taxon>Bacteria</taxon>
        <taxon>Pseudomonadati</taxon>
        <taxon>Bacteroidota</taxon>
        <taxon>Chitinophagia</taxon>
        <taxon>Chitinophagales</taxon>
        <taxon>Chitinophagaceae</taxon>
        <taxon>Limnovirga</taxon>
    </lineage>
</organism>
<accession>A0A8J8JVJ8</accession>
<keyword evidence="2" id="KW-0732">Signal</keyword>
<feature type="region of interest" description="Disordered" evidence="1">
    <location>
        <begin position="188"/>
        <end position="209"/>
    </location>
</feature>
<dbReference type="AlphaFoldDB" id="A0A8J8JVJ8"/>
<evidence type="ECO:0000256" key="2">
    <source>
        <dbReference type="SAM" id="SignalP"/>
    </source>
</evidence>
<dbReference type="SUPFAM" id="SSF111384">
    <property type="entry name" value="OmpH-like"/>
    <property type="match status" value="1"/>
</dbReference>
<evidence type="ECO:0000313" key="4">
    <source>
        <dbReference type="Proteomes" id="UP000598971"/>
    </source>
</evidence>
<dbReference type="InterPro" id="IPR024930">
    <property type="entry name" value="Skp_dom_sf"/>
</dbReference>